<dbReference type="STRING" id="674.VM_16050"/>
<dbReference type="OrthoDB" id="34150at2"/>
<dbReference type="PANTHER" id="PTHR43280">
    <property type="entry name" value="ARAC-FAMILY TRANSCRIPTIONAL REGULATOR"/>
    <property type="match status" value="1"/>
</dbReference>
<gene>
    <name evidence="5" type="ORF">AL544_003885</name>
</gene>
<evidence type="ECO:0000259" key="4">
    <source>
        <dbReference type="PROSITE" id="PS01124"/>
    </source>
</evidence>
<dbReference type="InterPro" id="IPR009057">
    <property type="entry name" value="Homeodomain-like_sf"/>
</dbReference>
<keyword evidence="6" id="KW-1185">Reference proteome</keyword>
<dbReference type="SUPFAM" id="SSF46689">
    <property type="entry name" value="Homeodomain-like"/>
    <property type="match status" value="1"/>
</dbReference>
<reference evidence="5" key="1">
    <citation type="submission" date="2017-12" db="EMBL/GenBank/DDBJ databases">
        <title>FDA dAtabase for Regulatory Grade micrObial Sequences (FDA-ARGOS): Supporting development and validation of Infectious Disease Dx tests.</title>
        <authorList>
            <person name="Hoffmann M."/>
            <person name="Allard M."/>
            <person name="Evans P."/>
            <person name="Brown E."/>
            <person name="Tallon L.J."/>
            <person name="Sadzewicz L."/>
            <person name="Sengamalay N."/>
            <person name="Ott S."/>
            <person name="Godinez A."/>
            <person name="Nagaraj S."/>
            <person name="Vavikolanu K."/>
            <person name="Aluvathingal J."/>
            <person name="Nadendla S."/>
            <person name="Hobson J."/>
            <person name="Sichtig H."/>
        </authorList>
    </citation>
    <scope>NUCLEOTIDE SEQUENCE [LARGE SCALE GENOMIC DNA]</scope>
    <source>
        <strain evidence="5">FDAARGOS_113</strain>
    </source>
</reference>
<dbReference type="Proteomes" id="UP000053748">
    <property type="component" value="Unassembled WGS sequence"/>
</dbReference>
<dbReference type="PRINTS" id="PR00032">
    <property type="entry name" value="HTHARAC"/>
</dbReference>
<keyword evidence="1" id="KW-0805">Transcription regulation</keyword>
<dbReference type="Gene3D" id="1.10.10.60">
    <property type="entry name" value="Homeodomain-like"/>
    <property type="match status" value="2"/>
</dbReference>
<dbReference type="EMBL" id="LOSJ02000001">
    <property type="protein sequence ID" value="PNM64062.1"/>
    <property type="molecule type" value="Genomic_DNA"/>
</dbReference>
<dbReference type="InterPro" id="IPR018062">
    <property type="entry name" value="HTH_AraC-typ_CS"/>
</dbReference>
<dbReference type="PROSITE" id="PS00041">
    <property type="entry name" value="HTH_ARAC_FAMILY_1"/>
    <property type="match status" value="1"/>
</dbReference>
<keyword evidence="2" id="KW-0238">DNA-binding</keyword>
<dbReference type="PANTHER" id="PTHR43280:SF11">
    <property type="entry name" value="RCS-SPECIFIC HTH-TYPE TRANSCRIPTIONAL ACTIVATOR RCLR"/>
    <property type="match status" value="1"/>
</dbReference>
<evidence type="ECO:0000256" key="3">
    <source>
        <dbReference type="ARBA" id="ARBA00023163"/>
    </source>
</evidence>
<organism evidence="5 6">
    <name type="scientific">Vibrio mimicus</name>
    <dbReference type="NCBI Taxonomy" id="674"/>
    <lineage>
        <taxon>Bacteria</taxon>
        <taxon>Pseudomonadati</taxon>
        <taxon>Pseudomonadota</taxon>
        <taxon>Gammaproteobacteria</taxon>
        <taxon>Vibrionales</taxon>
        <taxon>Vibrionaceae</taxon>
        <taxon>Vibrio</taxon>
    </lineage>
</organism>
<feature type="domain" description="HTH araC/xylS-type" evidence="4">
    <location>
        <begin position="222"/>
        <end position="320"/>
    </location>
</feature>
<sequence>MNSVYSKSTSAHIQLAKPLLQEKASELQQTPVCHSLGGCLGCHIHTLSGYGGCTSYEPNTKEELYCLRLLTVIKGENVIWYHGTDKPISLHNGKSVLIFSANSFNGVFINEEESYIEISDIRFDCQYLTTIYQQMKDSLADNDINPLTENRPLIFDTSIEIQQFINQLNTHDGMCSATDHLYAVSQAYQCLSKLLNQIPMLKTNKKYDNASQLSNRTLNKIRKAHAMITSEPGKNWCLNELCRQVCTNETSFKRGFKLLFNTTFSKLLQQTRMKIAAEELEHTDHPVIDISFKVGYSSPSHFTKLFKQHFGQNPLQYRKNRQQP</sequence>
<accession>A0A2J9VK31</accession>
<dbReference type="AlphaFoldDB" id="A0A2J9VK31"/>
<dbReference type="InterPro" id="IPR020449">
    <property type="entry name" value="Tscrpt_reg_AraC-type_HTH"/>
</dbReference>
<evidence type="ECO:0000313" key="6">
    <source>
        <dbReference type="Proteomes" id="UP000053748"/>
    </source>
</evidence>
<name>A0A2J9VK31_VIBMI</name>
<evidence type="ECO:0000313" key="5">
    <source>
        <dbReference type="EMBL" id="PNM64062.1"/>
    </source>
</evidence>
<dbReference type="PROSITE" id="PS01124">
    <property type="entry name" value="HTH_ARAC_FAMILY_2"/>
    <property type="match status" value="1"/>
</dbReference>
<evidence type="ECO:0000256" key="1">
    <source>
        <dbReference type="ARBA" id="ARBA00023015"/>
    </source>
</evidence>
<evidence type="ECO:0000256" key="2">
    <source>
        <dbReference type="ARBA" id="ARBA00023125"/>
    </source>
</evidence>
<proteinExistence type="predicted"/>
<dbReference type="RefSeq" id="WP_005514493.1">
    <property type="nucleotide sequence ID" value="NZ_CAWMSS010000002.1"/>
</dbReference>
<keyword evidence="3" id="KW-0804">Transcription</keyword>
<dbReference type="SMART" id="SM00342">
    <property type="entry name" value="HTH_ARAC"/>
    <property type="match status" value="1"/>
</dbReference>
<protein>
    <submittedName>
        <fullName evidence="5">AraC family transcriptional regulator</fullName>
    </submittedName>
</protein>
<dbReference type="InterPro" id="IPR018060">
    <property type="entry name" value="HTH_AraC"/>
</dbReference>
<dbReference type="Pfam" id="PF12833">
    <property type="entry name" value="HTH_18"/>
    <property type="match status" value="1"/>
</dbReference>
<dbReference type="GO" id="GO:0043565">
    <property type="term" value="F:sequence-specific DNA binding"/>
    <property type="evidence" value="ECO:0007669"/>
    <property type="project" value="InterPro"/>
</dbReference>
<dbReference type="GO" id="GO:0003700">
    <property type="term" value="F:DNA-binding transcription factor activity"/>
    <property type="evidence" value="ECO:0007669"/>
    <property type="project" value="InterPro"/>
</dbReference>
<comment type="caution">
    <text evidence="5">The sequence shown here is derived from an EMBL/GenBank/DDBJ whole genome shotgun (WGS) entry which is preliminary data.</text>
</comment>